<keyword evidence="12" id="KW-0408">Iron</keyword>
<evidence type="ECO:0000259" key="17">
    <source>
        <dbReference type="PROSITE" id="PS50857"/>
    </source>
</evidence>
<evidence type="ECO:0000256" key="5">
    <source>
        <dbReference type="ARBA" id="ARBA00022617"/>
    </source>
</evidence>
<dbReference type="InterPro" id="IPR036257">
    <property type="entry name" value="Cyt_c_oxidase_su2_TM_sf"/>
</dbReference>
<dbReference type="InterPro" id="IPR036909">
    <property type="entry name" value="Cyt_c-like_dom_sf"/>
</dbReference>
<feature type="domain" description="Cytochrome oxidase subunit II copper A binding" evidence="17">
    <location>
        <begin position="132"/>
        <end position="253"/>
    </location>
</feature>
<dbReference type="InterPro" id="IPR001505">
    <property type="entry name" value="Copper_CuA"/>
</dbReference>
<feature type="transmembrane region" description="Helical" evidence="16">
    <location>
        <begin position="51"/>
        <end position="76"/>
    </location>
</feature>
<comment type="similarity">
    <text evidence="2">Belongs to the cytochrome c oxidase subunit 2 family.</text>
</comment>
<dbReference type="SUPFAM" id="SSF49503">
    <property type="entry name" value="Cupredoxins"/>
    <property type="match status" value="1"/>
</dbReference>
<keyword evidence="4" id="KW-0813">Transport</keyword>
<evidence type="ECO:0000256" key="15">
    <source>
        <dbReference type="ARBA" id="ARBA00031389"/>
    </source>
</evidence>
<evidence type="ECO:0000256" key="11">
    <source>
        <dbReference type="ARBA" id="ARBA00022989"/>
    </source>
</evidence>
<dbReference type="InterPro" id="IPR002429">
    <property type="entry name" value="CcO_II-like_C"/>
</dbReference>
<dbReference type="InterPro" id="IPR008972">
    <property type="entry name" value="Cupredoxin"/>
</dbReference>
<dbReference type="PANTHER" id="PTHR22888">
    <property type="entry name" value="CYTOCHROME C OXIDASE, SUBUNIT II"/>
    <property type="match status" value="1"/>
</dbReference>
<dbReference type="GO" id="GO:0005507">
    <property type="term" value="F:copper ion binding"/>
    <property type="evidence" value="ECO:0007669"/>
    <property type="project" value="InterPro"/>
</dbReference>
<evidence type="ECO:0000256" key="7">
    <source>
        <dbReference type="ARBA" id="ARBA00022692"/>
    </source>
</evidence>
<keyword evidence="10" id="KW-0249">Electron transport</keyword>
<evidence type="ECO:0000256" key="9">
    <source>
        <dbReference type="ARBA" id="ARBA00022967"/>
    </source>
</evidence>
<keyword evidence="9" id="KW-1278">Translocase</keyword>
<evidence type="ECO:0000313" key="20">
    <source>
        <dbReference type="EMBL" id="CAB4931283.1"/>
    </source>
</evidence>
<evidence type="ECO:0000256" key="8">
    <source>
        <dbReference type="ARBA" id="ARBA00022723"/>
    </source>
</evidence>
<dbReference type="GO" id="GO:0016491">
    <property type="term" value="F:oxidoreductase activity"/>
    <property type="evidence" value="ECO:0007669"/>
    <property type="project" value="InterPro"/>
</dbReference>
<organism evidence="20">
    <name type="scientific">freshwater metagenome</name>
    <dbReference type="NCBI Taxonomy" id="449393"/>
    <lineage>
        <taxon>unclassified sequences</taxon>
        <taxon>metagenomes</taxon>
        <taxon>ecological metagenomes</taxon>
    </lineage>
</organism>
<dbReference type="Gene3D" id="1.10.287.90">
    <property type="match status" value="1"/>
</dbReference>
<dbReference type="Pfam" id="PF02790">
    <property type="entry name" value="COX2_TM"/>
    <property type="match status" value="1"/>
</dbReference>
<evidence type="ECO:0000256" key="12">
    <source>
        <dbReference type="ARBA" id="ARBA00023004"/>
    </source>
</evidence>
<feature type="transmembrane region" description="Helical" evidence="16">
    <location>
        <begin position="7"/>
        <end position="31"/>
    </location>
</feature>
<evidence type="ECO:0000256" key="3">
    <source>
        <dbReference type="ARBA" id="ARBA00012949"/>
    </source>
</evidence>
<dbReference type="NCBIfam" id="TIGR02866">
    <property type="entry name" value="CoxB"/>
    <property type="match status" value="1"/>
</dbReference>
<evidence type="ECO:0000259" key="19">
    <source>
        <dbReference type="PROSITE" id="PS51007"/>
    </source>
</evidence>
<dbReference type="PRINTS" id="PR01166">
    <property type="entry name" value="CYCOXIDASEII"/>
</dbReference>
<proteinExistence type="inferred from homology"/>
<evidence type="ECO:0000256" key="10">
    <source>
        <dbReference type="ARBA" id="ARBA00022982"/>
    </source>
</evidence>
<evidence type="ECO:0000256" key="6">
    <source>
        <dbReference type="ARBA" id="ARBA00022660"/>
    </source>
</evidence>
<dbReference type="GO" id="GO:0004129">
    <property type="term" value="F:cytochrome-c oxidase activity"/>
    <property type="evidence" value="ECO:0007669"/>
    <property type="project" value="UniProtKB-EC"/>
</dbReference>
<evidence type="ECO:0000256" key="16">
    <source>
        <dbReference type="SAM" id="Phobius"/>
    </source>
</evidence>
<dbReference type="GO" id="GO:0042773">
    <property type="term" value="P:ATP synthesis coupled electron transport"/>
    <property type="evidence" value="ECO:0007669"/>
    <property type="project" value="TreeGrafter"/>
</dbReference>
<keyword evidence="11 16" id="KW-1133">Transmembrane helix</keyword>
<dbReference type="InterPro" id="IPR045187">
    <property type="entry name" value="CcO_II"/>
</dbReference>
<dbReference type="SUPFAM" id="SSF46626">
    <property type="entry name" value="Cytochrome c"/>
    <property type="match status" value="1"/>
</dbReference>
<dbReference type="Gene3D" id="2.60.40.420">
    <property type="entry name" value="Cupredoxins - blue copper proteins"/>
    <property type="match status" value="1"/>
</dbReference>
<name>A0A6J7IJ66_9ZZZZ</name>
<dbReference type="AlphaFoldDB" id="A0A6J7IJ66"/>
<dbReference type="EC" id="7.1.1.9" evidence="3"/>
<evidence type="ECO:0000256" key="1">
    <source>
        <dbReference type="ARBA" id="ARBA00004141"/>
    </source>
</evidence>
<feature type="domain" description="Cytochrome c" evidence="19">
    <location>
        <begin position="265"/>
        <end position="408"/>
    </location>
</feature>
<evidence type="ECO:0000256" key="4">
    <source>
        <dbReference type="ARBA" id="ARBA00022448"/>
    </source>
</evidence>
<dbReference type="PROSITE" id="PS51007">
    <property type="entry name" value="CYTC"/>
    <property type="match status" value="1"/>
</dbReference>
<dbReference type="PROSITE" id="PS00078">
    <property type="entry name" value="COX2"/>
    <property type="match status" value="1"/>
</dbReference>
<evidence type="ECO:0000259" key="18">
    <source>
        <dbReference type="PROSITE" id="PS50999"/>
    </source>
</evidence>
<reference evidence="20" key="1">
    <citation type="submission" date="2020-05" db="EMBL/GenBank/DDBJ databases">
        <authorList>
            <person name="Chiriac C."/>
            <person name="Salcher M."/>
            <person name="Ghai R."/>
            <person name="Kavagutti S V."/>
        </authorList>
    </citation>
    <scope>NUCLEOTIDE SEQUENCE</scope>
</reference>
<feature type="transmembrane region" description="Helical" evidence="16">
    <location>
        <begin position="103"/>
        <end position="125"/>
    </location>
</feature>
<dbReference type="InterPro" id="IPR011759">
    <property type="entry name" value="Cyt_c_oxidase_su2_TM_dom"/>
</dbReference>
<feature type="domain" description="Cytochrome oxidase subunit II transmembrane region profile" evidence="18">
    <location>
        <begin position="32"/>
        <end position="131"/>
    </location>
</feature>
<dbReference type="InterPro" id="IPR009056">
    <property type="entry name" value="Cyt_c-like_dom"/>
</dbReference>
<dbReference type="EMBL" id="CAFBNC010000024">
    <property type="protein sequence ID" value="CAB4931283.1"/>
    <property type="molecule type" value="Genomic_DNA"/>
</dbReference>
<evidence type="ECO:0000256" key="2">
    <source>
        <dbReference type="ARBA" id="ARBA00007866"/>
    </source>
</evidence>
<accession>A0A6J7IJ66</accession>
<evidence type="ECO:0000256" key="13">
    <source>
        <dbReference type="ARBA" id="ARBA00023008"/>
    </source>
</evidence>
<keyword evidence="8" id="KW-0479">Metal-binding</keyword>
<keyword evidence="13" id="KW-0186">Copper</keyword>
<dbReference type="GO" id="GO:0016020">
    <property type="term" value="C:membrane"/>
    <property type="evidence" value="ECO:0007669"/>
    <property type="project" value="UniProtKB-SubCell"/>
</dbReference>
<protein>
    <recommendedName>
        <fullName evidence="3">cytochrome-c oxidase</fullName>
        <ecNumber evidence="3">7.1.1.9</ecNumber>
    </recommendedName>
    <alternativeName>
        <fullName evidence="15">Cytochrome c oxidase polypeptide II</fullName>
    </alternativeName>
</protein>
<dbReference type="PROSITE" id="PS50857">
    <property type="entry name" value="COX2_CUA"/>
    <property type="match status" value="1"/>
</dbReference>
<dbReference type="InterPro" id="IPR014222">
    <property type="entry name" value="Cyt_c_oxidase_su2"/>
</dbReference>
<comment type="subcellular location">
    <subcellularLocation>
        <location evidence="1">Membrane</location>
        <topology evidence="1">Multi-pass membrane protein</topology>
    </subcellularLocation>
</comment>
<dbReference type="PROSITE" id="PS50999">
    <property type="entry name" value="COX2_TM"/>
    <property type="match status" value="1"/>
</dbReference>
<keyword evidence="5" id="KW-0349">Heme</keyword>
<evidence type="ECO:0000256" key="14">
    <source>
        <dbReference type="ARBA" id="ARBA00023136"/>
    </source>
</evidence>
<keyword evidence="14 16" id="KW-0472">Membrane</keyword>
<dbReference type="PANTHER" id="PTHR22888:SF9">
    <property type="entry name" value="CYTOCHROME C OXIDASE SUBUNIT 2"/>
    <property type="match status" value="1"/>
</dbReference>
<gene>
    <name evidence="20" type="ORF">UFOPK3733_00686</name>
</gene>
<dbReference type="SUPFAM" id="SSF81464">
    <property type="entry name" value="Cytochrome c oxidase subunit II-like, transmembrane region"/>
    <property type="match status" value="1"/>
</dbReference>
<dbReference type="GO" id="GO:0020037">
    <property type="term" value="F:heme binding"/>
    <property type="evidence" value="ECO:0007669"/>
    <property type="project" value="InterPro"/>
</dbReference>
<dbReference type="Pfam" id="PF00116">
    <property type="entry name" value="COX2"/>
    <property type="match status" value="1"/>
</dbReference>
<keyword evidence="7 16" id="KW-0812">Transmembrane</keyword>
<keyword evidence="6" id="KW-0679">Respiratory chain</keyword>
<sequence>MSRRSLGLRIFGIAVSAIIFVLFAALIYAAFQNDGKPLDTFVPQGPSSREIQNLVVPVFAIAGIVFVGVMGAVLLITWKFRTKSSDDPEDFPNQIHGRTGLEIGWTILPALILAGVAVGTVATIINLNKKAPDAIEVQVAGQQWWWQYKYDLNGDGNFDGPEDITTATEMVVPAGRAIQVTTTSNDVIHSFWIPGLNGKKDAVPGLRSPLKLEADLPGVYRGQCTEYCGLSHANMRMLVRAVPVSDYEAWVTNQLKGHPNDPTDVKALAGKTTFKALCAQCHVIKGVNDEKMKTATVPLTAGVAPDLTHLMTRGTFAGSILNLYVPVDPNDPSVTLAASDVAAAGDPGSALTGGTVEISRINRVSLEAWLRNPAAIKPNYAQGGRGMPNLGLTEAQIDELVAYLETLN</sequence>